<keyword evidence="1" id="KW-1133">Transmembrane helix</keyword>
<organism evidence="2 3">
    <name type="scientific">Bacteroides faecichinchillae</name>
    <dbReference type="NCBI Taxonomy" id="871325"/>
    <lineage>
        <taxon>Bacteria</taxon>
        <taxon>Pseudomonadati</taxon>
        <taxon>Bacteroidota</taxon>
        <taxon>Bacteroidia</taxon>
        <taxon>Bacteroidales</taxon>
        <taxon>Bacteroidaceae</taxon>
        <taxon>Bacteroides</taxon>
    </lineage>
</organism>
<protein>
    <submittedName>
        <fullName evidence="2">Uncharacterized protein</fullName>
    </submittedName>
</protein>
<keyword evidence="1" id="KW-0472">Membrane</keyword>
<accession>A0A1M4W0C9</accession>
<dbReference type="STRING" id="871325.SAMN05444349_105168"/>
<reference evidence="2 3" key="1">
    <citation type="submission" date="2016-11" db="EMBL/GenBank/DDBJ databases">
        <authorList>
            <person name="Jaros S."/>
            <person name="Januszkiewicz K."/>
            <person name="Wedrychowicz H."/>
        </authorList>
    </citation>
    <scope>NUCLEOTIDE SEQUENCE [LARGE SCALE GENOMIC DNA]</scope>
    <source>
        <strain evidence="2 3">DSM 26883</strain>
    </source>
</reference>
<evidence type="ECO:0000256" key="1">
    <source>
        <dbReference type="SAM" id="Phobius"/>
    </source>
</evidence>
<proteinExistence type="predicted"/>
<dbReference type="Proteomes" id="UP000184436">
    <property type="component" value="Unassembled WGS sequence"/>
</dbReference>
<dbReference type="AlphaFoldDB" id="A0A1M4W0C9"/>
<keyword evidence="3" id="KW-1185">Reference proteome</keyword>
<dbReference type="EMBL" id="FQVD01000005">
    <property type="protein sequence ID" value="SHE74422.1"/>
    <property type="molecule type" value="Genomic_DNA"/>
</dbReference>
<keyword evidence="1" id="KW-0812">Transmembrane</keyword>
<name>A0A1M4W0C9_9BACE</name>
<sequence length="96" mass="11061">MVACTNHSVAVDSWAIRNLCGFCNSAIHLHIILMKKIFAHIDSVGKIVNKAIVTVLLTLVWLFVIMPYHIFMYSNRGGRWFFLNKTYCQDDFIHMG</sequence>
<gene>
    <name evidence="2" type="ORF">SAMN05444349_105168</name>
</gene>
<evidence type="ECO:0000313" key="2">
    <source>
        <dbReference type="EMBL" id="SHE74422.1"/>
    </source>
</evidence>
<evidence type="ECO:0000313" key="3">
    <source>
        <dbReference type="Proteomes" id="UP000184436"/>
    </source>
</evidence>
<feature type="transmembrane region" description="Helical" evidence="1">
    <location>
        <begin position="51"/>
        <end position="71"/>
    </location>
</feature>